<dbReference type="eggNOG" id="COG2856">
    <property type="taxonomic scope" value="Bacteria"/>
</dbReference>
<feature type="domain" description="IrrE N-terminal-like" evidence="1">
    <location>
        <begin position="9"/>
        <end position="115"/>
    </location>
</feature>
<dbReference type="Gene3D" id="1.10.10.2910">
    <property type="match status" value="1"/>
</dbReference>
<evidence type="ECO:0000313" key="2">
    <source>
        <dbReference type="EMBL" id="AEI11858.1"/>
    </source>
</evidence>
<proteinExistence type="predicted"/>
<dbReference type="KEGG" id="cga:Celgi_1339"/>
<dbReference type="STRING" id="593907.Celgi_1339"/>
<accession>F8A303</accession>
<organism evidence="2 3">
    <name type="scientific">Cellulomonas gilvus (strain ATCC 13127 / NRRL B-14078)</name>
    <name type="common">Cellvibrio gilvus</name>
    <dbReference type="NCBI Taxonomy" id="593907"/>
    <lineage>
        <taxon>Bacteria</taxon>
        <taxon>Bacillati</taxon>
        <taxon>Actinomycetota</taxon>
        <taxon>Actinomycetes</taxon>
        <taxon>Micrococcales</taxon>
        <taxon>Cellulomonadaceae</taxon>
        <taxon>Cellulomonas</taxon>
    </lineage>
</organism>
<protein>
    <recommendedName>
        <fullName evidence="1">IrrE N-terminal-like domain-containing protein</fullName>
    </recommendedName>
</protein>
<dbReference type="Proteomes" id="UP000000485">
    <property type="component" value="Chromosome"/>
</dbReference>
<dbReference type="AlphaFoldDB" id="F8A303"/>
<dbReference type="InterPro" id="IPR010359">
    <property type="entry name" value="IrrE_HExxH"/>
</dbReference>
<sequence length="128" mass="14333">MEDMLDVARERGVRVAWRDLGRRNGEYHSTGLIVLNPKRSLTVQRVTLAHELGHARYGHTWTEDAAAHRRNERLADEHAAALLIGVGEYAAAERTVGPHLGALARELGVTAQIVEAWQRLAQRTRRIA</sequence>
<reference evidence="3" key="1">
    <citation type="submission" date="2011-04" db="EMBL/GenBank/DDBJ databases">
        <title>Complete sequence of Cellvibrio gilvus ATCC 13127.</title>
        <authorList>
            <person name="Lucas S."/>
            <person name="Han J."/>
            <person name="Lapidus A."/>
            <person name="Cheng J.-F."/>
            <person name="Goodwin L."/>
            <person name="Pitluck S."/>
            <person name="Peters L."/>
            <person name="Munk A."/>
            <person name="Detter J.C."/>
            <person name="Han C."/>
            <person name="Tapia R."/>
            <person name="Land M."/>
            <person name="Hauser L."/>
            <person name="Kyrpides N."/>
            <person name="Ivanova N."/>
            <person name="Ovchinnikova G."/>
            <person name="Pagani I."/>
            <person name="Mead D."/>
            <person name="Brumm P."/>
            <person name="Woyke T."/>
        </authorList>
    </citation>
    <scope>NUCLEOTIDE SEQUENCE [LARGE SCALE GENOMIC DNA]</scope>
    <source>
        <strain evidence="3">ATCC 13127 / NRRL B-14078</strain>
    </source>
</reference>
<name>F8A303_CELGA</name>
<evidence type="ECO:0000313" key="3">
    <source>
        <dbReference type="Proteomes" id="UP000000485"/>
    </source>
</evidence>
<dbReference type="Pfam" id="PF06114">
    <property type="entry name" value="Peptidase_M78"/>
    <property type="match status" value="1"/>
</dbReference>
<dbReference type="EMBL" id="CP002665">
    <property type="protein sequence ID" value="AEI11858.1"/>
    <property type="molecule type" value="Genomic_DNA"/>
</dbReference>
<gene>
    <name evidence="2" type="ordered locus">Celgi_1339</name>
</gene>
<keyword evidence="3" id="KW-1185">Reference proteome</keyword>
<dbReference type="HOGENOM" id="CLU_134881_1_0_11"/>
<evidence type="ECO:0000259" key="1">
    <source>
        <dbReference type="Pfam" id="PF06114"/>
    </source>
</evidence>